<keyword evidence="2" id="KW-1185">Reference proteome</keyword>
<gene>
    <name evidence="1" type="ORF">MYCIT1_LOCUS20280</name>
</gene>
<evidence type="ECO:0000313" key="1">
    <source>
        <dbReference type="EMBL" id="CAK5273671.1"/>
    </source>
</evidence>
<name>A0AAD2Q3Z9_9AGAR</name>
<dbReference type="AlphaFoldDB" id="A0AAD2Q3Z9"/>
<dbReference type="EMBL" id="CAVNYO010000399">
    <property type="protein sequence ID" value="CAK5273671.1"/>
    <property type="molecule type" value="Genomic_DNA"/>
</dbReference>
<protein>
    <submittedName>
        <fullName evidence="1">Uncharacterized protein</fullName>
    </submittedName>
</protein>
<proteinExistence type="predicted"/>
<evidence type="ECO:0000313" key="2">
    <source>
        <dbReference type="Proteomes" id="UP001295794"/>
    </source>
</evidence>
<sequence length="80" mass="9479">MRTRDRFGRYRRRDTAPVIQKRHSKNIEEGCLTVLERTPLSRLSALDRETRVSFASLQRPQPQPHRQLRPISWISVVITI</sequence>
<reference evidence="1" key="1">
    <citation type="submission" date="2023-11" db="EMBL/GenBank/DDBJ databases">
        <authorList>
            <person name="De Vega J J."/>
            <person name="De Vega J J."/>
        </authorList>
    </citation>
    <scope>NUCLEOTIDE SEQUENCE</scope>
</reference>
<dbReference type="Proteomes" id="UP001295794">
    <property type="component" value="Unassembled WGS sequence"/>
</dbReference>
<comment type="caution">
    <text evidence="1">The sequence shown here is derived from an EMBL/GenBank/DDBJ whole genome shotgun (WGS) entry which is preliminary data.</text>
</comment>
<accession>A0AAD2Q3Z9</accession>
<organism evidence="1 2">
    <name type="scientific">Mycena citricolor</name>
    <dbReference type="NCBI Taxonomy" id="2018698"/>
    <lineage>
        <taxon>Eukaryota</taxon>
        <taxon>Fungi</taxon>
        <taxon>Dikarya</taxon>
        <taxon>Basidiomycota</taxon>
        <taxon>Agaricomycotina</taxon>
        <taxon>Agaricomycetes</taxon>
        <taxon>Agaricomycetidae</taxon>
        <taxon>Agaricales</taxon>
        <taxon>Marasmiineae</taxon>
        <taxon>Mycenaceae</taxon>
        <taxon>Mycena</taxon>
    </lineage>
</organism>